<proteinExistence type="predicted"/>
<sequence length="71" mass="8372">MIVDPIQCHENDVVINSRKMSLARKQGDFTLATNGSRKSEGKERENINFDRRCERVLVKHMGFFYTHQQIF</sequence>
<keyword evidence="2" id="KW-1185">Reference proteome</keyword>
<dbReference type="AlphaFoldDB" id="A0AAV4BD61"/>
<gene>
    <name evidence="1" type="ORF">PoB_004504000</name>
</gene>
<evidence type="ECO:0000313" key="2">
    <source>
        <dbReference type="Proteomes" id="UP000735302"/>
    </source>
</evidence>
<evidence type="ECO:0000313" key="1">
    <source>
        <dbReference type="EMBL" id="GFO18535.1"/>
    </source>
</evidence>
<protein>
    <submittedName>
        <fullName evidence="1">Uncharacterized protein</fullName>
    </submittedName>
</protein>
<name>A0AAV4BD61_9GAST</name>
<organism evidence="1 2">
    <name type="scientific">Plakobranchus ocellatus</name>
    <dbReference type="NCBI Taxonomy" id="259542"/>
    <lineage>
        <taxon>Eukaryota</taxon>
        <taxon>Metazoa</taxon>
        <taxon>Spiralia</taxon>
        <taxon>Lophotrochozoa</taxon>
        <taxon>Mollusca</taxon>
        <taxon>Gastropoda</taxon>
        <taxon>Heterobranchia</taxon>
        <taxon>Euthyneura</taxon>
        <taxon>Panpulmonata</taxon>
        <taxon>Sacoglossa</taxon>
        <taxon>Placobranchoidea</taxon>
        <taxon>Plakobranchidae</taxon>
        <taxon>Plakobranchus</taxon>
    </lineage>
</organism>
<reference evidence="1 2" key="1">
    <citation type="journal article" date="2021" name="Elife">
        <title>Chloroplast acquisition without the gene transfer in kleptoplastic sea slugs, Plakobranchus ocellatus.</title>
        <authorList>
            <person name="Maeda T."/>
            <person name="Takahashi S."/>
            <person name="Yoshida T."/>
            <person name="Shimamura S."/>
            <person name="Takaki Y."/>
            <person name="Nagai Y."/>
            <person name="Toyoda A."/>
            <person name="Suzuki Y."/>
            <person name="Arimoto A."/>
            <person name="Ishii H."/>
            <person name="Satoh N."/>
            <person name="Nishiyama T."/>
            <person name="Hasebe M."/>
            <person name="Maruyama T."/>
            <person name="Minagawa J."/>
            <person name="Obokata J."/>
            <person name="Shigenobu S."/>
        </authorList>
    </citation>
    <scope>NUCLEOTIDE SEQUENCE [LARGE SCALE GENOMIC DNA]</scope>
</reference>
<comment type="caution">
    <text evidence="1">The sequence shown here is derived from an EMBL/GenBank/DDBJ whole genome shotgun (WGS) entry which is preliminary data.</text>
</comment>
<accession>A0AAV4BD61</accession>
<dbReference type="EMBL" id="BLXT01004960">
    <property type="protein sequence ID" value="GFO18535.1"/>
    <property type="molecule type" value="Genomic_DNA"/>
</dbReference>
<dbReference type="Proteomes" id="UP000735302">
    <property type="component" value="Unassembled WGS sequence"/>
</dbReference>